<proteinExistence type="predicted"/>
<dbReference type="PROSITE" id="PS51321">
    <property type="entry name" value="TFIIS_CENTRAL"/>
    <property type="match status" value="1"/>
</dbReference>
<reference evidence="4" key="1">
    <citation type="submission" date="2022-11" db="EMBL/GenBank/DDBJ databases">
        <title>Chromosomal genome sequence assembly and mating type (MAT) locus characterization of the leprose asexual lichenized fungus Lepraria neglecta (Nyl.) Erichsen.</title>
        <authorList>
            <person name="Allen J.L."/>
            <person name="Pfeffer B."/>
        </authorList>
    </citation>
    <scope>NUCLEOTIDE SEQUENCE</scope>
    <source>
        <strain evidence="4">Allen 5258</strain>
    </source>
</reference>
<dbReference type="AlphaFoldDB" id="A0AAD9Z736"/>
<name>A0AAD9Z736_9LECA</name>
<dbReference type="Proteomes" id="UP001276659">
    <property type="component" value="Unassembled WGS sequence"/>
</dbReference>
<feature type="compositionally biased region" description="Polar residues" evidence="2">
    <location>
        <begin position="200"/>
        <end position="229"/>
    </location>
</feature>
<feature type="compositionally biased region" description="Low complexity" evidence="2">
    <location>
        <begin position="176"/>
        <end position="191"/>
    </location>
</feature>
<evidence type="ECO:0000256" key="1">
    <source>
        <dbReference type="SAM" id="Coils"/>
    </source>
</evidence>
<keyword evidence="5" id="KW-1185">Reference proteome</keyword>
<dbReference type="SUPFAM" id="SSF46942">
    <property type="entry name" value="Elongation factor TFIIS domain 2"/>
    <property type="match status" value="1"/>
</dbReference>
<dbReference type="InterPro" id="IPR003618">
    <property type="entry name" value="TFIIS_cen_dom"/>
</dbReference>
<dbReference type="Pfam" id="PF07500">
    <property type="entry name" value="TFIIS_M"/>
    <property type="match status" value="1"/>
</dbReference>
<feature type="domain" description="TFIIS central" evidence="3">
    <location>
        <begin position="576"/>
        <end position="706"/>
    </location>
</feature>
<feature type="compositionally biased region" description="Low complexity" evidence="2">
    <location>
        <begin position="119"/>
        <end position="135"/>
    </location>
</feature>
<dbReference type="Gene3D" id="1.10.287.1490">
    <property type="match status" value="1"/>
</dbReference>
<evidence type="ECO:0000313" key="5">
    <source>
        <dbReference type="Proteomes" id="UP001276659"/>
    </source>
</evidence>
<dbReference type="EMBL" id="JASNWA010000008">
    <property type="protein sequence ID" value="KAK3170603.1"/>
    <property type="molecule type" value="Genomic_DNA"/>
</dbReference>
<dbReference type="Gene3D" id="1.10.472.30">
    <property type="entry name" value="Transcription elongation factor S-II, central domain"/>
    <property type="match status" value="1"/>
</dbReference>
<dbReference type="GO" id="GO:0006351">
    <property type="term" value="P:DNA-templated transcription"/>
    <property type="evidence" value="ECO:0007669"/>
    <property type="project" value="InterPro"/>
</dbReference>
<accession>A0AAD9Z736</accession>
<feature type="compositionally biased region" description="Polar residues" evidence="2">
    <location>
        <begin position="101"/>
        <end position="118"/>
    </location>
</feature>
<evidence type="ECO:0000256" key="2">
    <source>
        <dbReference type="SAM" id="MobiDB-lite"/>
    </source>
</evidence>
<sequence length="769" mass="86075">MTLLTTRRLIRQSPRSKQYHVIQIPPRETYQNLLAKFQPSQGHSGKITPKLPRAALQRLEQPTNPTMDDPAGQAQHMVAEETIASAIRSHLKKMKVPQNVRAETSSVKAEQSTASTPMSRSESVSTQASSSASTRPQRLRTRTPKAAMADSTTNTLLATKPGAKKRSSSEISDARTVLSSSSTKLAKLTKQSNKKRNLSSERTIMSSVATTSPFETLQGSVSTSSNPSFRHSPEFPENAAQTAAQSSTNPSTPSKAAEKPKSGSRIKSYDAALEKAIERADAAERRATEAERRPHELEQDKFAANYENFEGPPTRKFHTTFEKKDQQIRDLQTRLEKHEVTIAKKKGEVYAHIAYKEELKASLVEKDKDIKVLKARQDALTTALIGRDAEIAEKDKIIVELQKQLGARPTAVADEDEEFKTLKATNEGCSDAMTTKDAEIQSLKAMHDGCDEAMESLSAEIKSLGAQARNDKSSLAQKDELLRIRIEKHERERKQWIETCQIHVLILTTSQRVGEDLDAEVKKLRRTLEGKDTELAEAMKRSENQAGNFRNELQGSQEEAMEPKPVENIADLQNDHRKKVAMALVKIFSDQAKQAETQGALSLLSGQTTHAIGLSLGLRVEYSLYHNSRGQSEKPIEQYFDSFRAIQHNVKANPELRDRLLDGSLSPNSLSKMSKASMESKAAVMKEVEKQHVLIQEFHRVKGMIAGHTKLIQDSRRLKDILLAYHAIQAEHARYKNHAEYQLAHYSNVSKRHQAKLREQMEERCRVES</sequence>
<keyword evidence="1" id="KW-0175">Coiled coil</keyword>
<feature type="compositionally biased region" description="Polar residues" evidence="2">
    <location>
        <begin position="239"/>
        <end position="254"/>
    </location>
</feature>
<organism evidence="4 5">
    <name type="scientific">Lepraria neglecta</name>
    <dbReference type="NCBI Taxonomy" id="209136"/>
    <lineage>
        <taxon>Eukaryota</taxon>
        <taxon>Fungi</taxon>
        <taxon>Dikarya</taxon>
        <taxon>Ascomycota</taxon>
        <taxon>Pezizomycotina</taxon>
        <taxon>Lecanoromycetes</taxon>
        <taxon>OSLEUM clade</taxon>
        <taxon>Lecanoromycetidae</taxon>
        <taxon>Lecanorales</taxon>
        <taxon>Lecanorineae</taxon>
        <taxon>Stereocaulaceae</taxon>
        <taxon>Lepraria</taxon>
    </lineage>
</organism>
<feature type="region of interest" description="Disordered" evidence="2">
    <location>
        <begin position="93"/>
        <end position="266"/>
    </location>
</feature>
<evidence type="ECO:0000313" key="4">
    <source>
        <dbReference type="EMBL" id="KAK3170603.1"/>
    </source>
</evidence>
<dbReference type="InterPro" id="IPR036575">
    <property type="entry name" value="TFIIS_cen_dom_sf"/>
</dbReference>
<comment type="caution">
    <text evidence="4">The sequence shown here is derived from an EMBL/GenBank/DDBJ whole genome shotgun (WGS) entry which is preliminary data.</text>
</comment>
<gene>
    <name evidence="4" type="ORF">OEA41_002684</name>
</gene>
<dbReference type="SMART" id="SM00510">
    <property type="entry name" value="TFS2M"/>
    <property type="match status" value="1"/>
</dbReference>
<protein>
    <recommendedName>
        <fullName evidence="3">TFIIS central domain-containing protein</fullName>
    </recommendedName>
</protein>
<evidence type="ECO:0000259" key="3">
    <source>
        <dbReference type="PROSITE" id="PS51321"/>
    </source>
</evidence>
<feature type="coiled-coil region" evidence="1">
    <location>
        <begin position="521"/>
        <end position="559"/>
    </location>
</feature>
<feature type="coiled-coil region" evidence="1">
    <location>
        <begin position="266"/>
        <end position="376"/>
    </location>
</feature>